<keyword evidence="5 8" id="KW-0812">Transmembrane</keyword>
<comment type="caution">
    <text evidence="9">The sequence shown here is derived from an EMBL/GenBank/DDBJ whole genome shotgun (WGS) entry which is preliminary data.</text>
</comment>
<evidence type="ECO:0000313" key="10">
    <source>
        <dbReference type="Proteomes" id="UP000033203"/>
    </source>
</evidence>
<evidence type="ECO:0000313" key="9">
    <source>
        <dbReference type="EMBL" id="KIU29230.1"/>
    </source>
</evidence>
<feature type="transmembrane region" description="Helical" evidence="8">
    <location>
        <begin position="244"/>
        <end position="263"/>
    </location>
</feature>
<evidence type="ECO:0000256" key="1">
    <source>
        <dbReference type="ARBA" id="ARBA00004651"/>
    </source>
</evidence>
<organism evidence="9 10">
    <name type="scientific">Sphingomonas melonis</name>
    <dbReference type="NCBI Taxonomy" id="152682"/>
    <lineage>
        <taxon>Bacteria</taxon>
        <taxon>Pseudomonadati</taxon>
        <taxon>Pseudomonadota</taxon>
        <taxon>Alphaproteobacteria</taxon>
        <taxon>Sphingomonadales</taxon>
        <taxon>Sphingomonadaceae</taxon>
        <taxon>Sphingomonas</taxon>
    </lineage>
</organism>
<accession>A0A0D1MA55</accession>
<evidence type="ECO:0000256" key="7">
    <source>
        <dbReference type="ARBA" id="ARBA00023136"/>
    </source>
</evidence>
<dbReference type="GO" id="GO:0016763">
    <property type="term" value="F:pentosyltransferase activity"/>
    <property type="evidence" value="ECO:0007669"/>
    <property type="project" value="TreeGrafter"/>
</dbReference>
<feature type="transmembrane region" description="Helical" evidence="8">
    <location>
        <begin position="104"/>
        <end position="121"/>
    </location>
</feature>
<keyword evidence="7 8" id="KW-0472">Membrane</keyword>
<dbReference type="GO" id="GO:0009103">
    <property type="term" value="P:lipopolysaccharide biosynthetic process"/>
    <property type="evidence" value="ECO:0007669"/>
    <property type="project" value="UniProtKB-ARBA"/>
</dbReference>
<feature type="transmembrane region" description="Helical" evidence="8">
    <location>
        <begin position="321"/>
        <end position="339"/>
    </location>
</feature>
<dbReference type="Proteomes" id="UP000033203">
    <property type="component" value="Unassembled WGS sequence"/>
</dbReference>
<comment type="subcellular location">
    <subcellularLocation>
        <location evidence="1">Cell membrane</location>
        <topology evidence="1">Multi-pass membrane protein</topology>
    </subcellularLocation>
</comment>
<dbReference type="EMBL" id="JXTP01000018">
    <property type="protein sequence ID" value="KIU29230.1"/>
    <property type="molecule type" value="Genomic_DNA"/>
</dbReference>
<keyword evidence="4" id="KW-0808">Transferase</keyword>
<feature type="transmembrane region" description="Helical" evidence="8">
    <location>
        <begin position="80"/>
        <end position="98"/>
    </location>
</feature>
<evidence type="ECO:0000256" key="3">
    <source>
        <dbReference type="ARBA" id="ARBA00022676"/>
    </source>
</evidence>
<dbReference type="GO" id="GO:0005886">
    <property type="term" value="C:plasma membrane"/>
    <property type="evidence" value="ECO:0007669"/>
    <property type="project" value="UniProtKB-SubCell"/>
</dbReference>
<keyword evidence="6 8" id="KW-1133">Transmembrane helix</keyword>
<proteinExistence type="predicted"/>
<keyword evidence="2" id="KW-1003">Cell membrane</keyword>
<evidence type="ECO:0000256" key="5">
    <source>
        <dbReference type="ARBA" id="ARBA00022692"/>
    </source>
</evidence>
<dbReference type="PANTHER" id="PTHR33908:SF11">
    <property type="entry name" value="MEMBRANE PROTEIN"/>
    <property type="match status" value="1"/>
</dbReference>
<feature type="transmembrane region" description="Helical" evidence="8">
    <location>
        <begin position="275"/>
        <end position="291"/>
    </location>
</feature>
<dbReference type="PATRIC" id="fig|1549858.7.peg.9"/>
<protein>
    <recommendedName>
        <fullName evidence="11">Glycosyltransferase RgtA/B/C/D-like domain-containing protein</fullName>
    </recommendedName>
</protein>
<evidence type="ECO:0008006" key="11">
    <source>
        <dbReference type="Google" id="ProtNLM"/>
    </source>
</evidence>
<evidence type="ECO:0000256" key="8">
    <source>
        <dbReference type="SAM" id="Phobius"/>
    </source>
</evidence>
<dbReference type="AlphaFoldDB" id="A0A0D1MA55"/>
<sequence>MTSRRIWLILTLVALALRLPDIGNPLVDLDEQMYLLVGQRMWDGAIPYVDIWDRKPIGLFLIYAASAALPIDAIVAYHLVALIAAVATAGCIAMLVRTFAGPKAALAGGILYLVWLSLIGGRGGQSPVFYDLPMVLAAWLTWQTLAGRRRGGIAAMLLVGVALQIKPTVMFEGAFFGVTLVVASWRHHRSYARVARDAAVYVVAALLPTLIAVGAYAAIGQGDAWWFANVQSIFLRRLTPGDPIATRLIGAVVVLLVPFGLAVRGLAMHHGQRRWFLAGWLASAIGGWLLVPPYFNHYALPLLVPLAVAAGIALDRPALRWLAALAGAVMLYLSGYPHWGETATIRRQLASLATAFGQDRDRGCPFVFDAPPALYTAAHACLPTRYPFPPHLVEPSEAGAIGVDPRRELARILAARPPAIAAGRSDAIIHATLVTDYYPVAQALGITIYRRADLSRGTDRSGASVRSPIPH</sequence>
<dbReference type="PANTHER" id="PTHR33908">
    <property type="entry name" value="MANNOSYLTRANSFERASE YKCB-RELATED"/>
    <property type="match status" value="1"/>
</dbReference>
<keyword evidence="3" id="KW-0328">Glycosyltransferase</keyword>
<reference evidence="9 10" key="1">
    <citation type="submission" date="2015-01" db="EMBL/GenBank/DDBJ databases">
        <title>Genome of Sphingomonas taxi strain 30a.</title>
        <authorList>
            <person name="Eevers N."/>
            <person name="Van Hamme J."/>
            <person name="Bottos E."/>
            <person name="Weyens N."/>
            <person name="Vangronsveld J."/>
        </authorList>
    </citation>
    <scope>NUCLEOTIDE SEQUENCE [LARGE SCALE GENOMIC DNA]</scope>
    <source>
        <strain evidence="9 10">30a</strain>
    </source>
</reference>
<feature type="transmembrane region" description="Helical" evidence="8">
    <location>
        <begin position="198"/>
        <end position="219"/>
    </location>
</feature>
<feature type="transmembrane region" description="Helical" evidence="8">
    <location>
        <begin position="165"/>
        <end position="186"/>
    </location>
</feature>
<gene>
    <name evidence="9" type="ORF">SR41_04210</name>
</gene>
<dbReference type="InterPro" id="IPR050297">
    <property type="entry name" value="LipidA_mod_glycosyltrf_83"/>
</dbReference>
<evidence type="ECO:0000256" key="4">
    <source>
        <dbReference type="ARBA" id="ARBA00022679"/>
    </source>
</evidence>
<name>A0A0D1MA55_9SPHN</name>
<evidence type="ECO:0000256" key="6">
    <source>
        <dbReference type="ARBA" id="ARBA00022989"/>
    </source>
</evidence>
<evidence type="ECO:0000256" key="2">
    <source>
        <dbReference type="ARBA" id="ARBA00022475"/>
    </source>
</evidence>